<keyword evidence="3" id="KW-1185">Reference proteome</keyword>
<protein>
    <submittedName>
        <fullName evidence="2">Uncharacterized protein</fullName>
    </submittedName>
</protein>
<dbReference type="EMBL" id="KZ502442">
    <property type="protein sequence ID" value="PKU79459.1"/>
    <property type="molecule type" value="Genomic_DNA"/>
</dbReference>
<evidence type="ECO:0000313" key="2">
    <source>
        <dbReference type="EMBL" id="PKU79459.1"/>
    </source>
</evidence>
<evidence type="ECO:0000313" key="3">
    <source>
        <dbReference type="Proteomes" id="UP000233837"/>
    </source>
</evidence>
<evidence type="ECO:0000256" key="1">
    <source>
        <dbReference type="SAM" id="Phobius"/>
    </source>
</evidence>
<dbReference type="AlphaFoldDB" id="A0A2I0WUW7"/>
<organism evidence="2 3">
    <name type="scientific">Dendrobium catenatum</name>
    <dbReference type="NCBI Taxonomy" id="906689"/>
    <lineage>
        <taxon>Eukaryota</taxon>
        <taxon>Viridiplantae</taxon>
        <taxon>Streptophyta</taxon>
        <taxon>Embryophyta</taxon>
        <taxon>Tracheophyta</taxon>
        <taxon>Spermatophyta</taxon>
        <taxon>Magnoliopsida</taxon>
        <taxon>Liliopsida</taxon>
        <taxon>Asparagales</taxon>
        <taxon>Orchidaceae</taxon>
        <taxon>Epidendroideae</taxon>
        <taxon>Malaxideae</taxon>
        <taxon>Dendrobiinae</taxon>
        <taxon>Dendrobium</taxon>
    </lineage>
</organism>
<reference evidence="2 3" key="1">
    <citation type="journal article" date="2016" name="Sci. Rep.">
        <title>The Dendrobium catenatum Lindl. genome sequence provides insights into polysaccharide synthase, floral development and adaptive evolution.</title>
        <authorList>
            <person name="Zhang G.Q."/>
            <person name="Xu Q."/>
            <person name="Bian C."/>
            <person name="Tsai W.C."/>
            <person name="Yeh C.M."/>
            <person name="Liu K.W."/>
            <person name="Yoshida K."/>
            <person name="Zhang L.S."/>
            <person name="Chang S.B."/>
            <person name="Chen F."/>
            <person name="Shi Y."/>
            <person name="Su Y.Y."/>
            <person name="Zhang Y.Q."/>
            <person name="Chen L.J."/>
            <person name="Yin Y."/>
            <person name="Lin M."/>
            <person name="Huang H."/>
            <person name="Deng H."/>
            <person name="Wang Z.W."/>
            <person name="Zhu S.L."/>
            <person name="Zhao X."/>
            <person name="Deng C."/>
            <person name="Niu S.C."/>
            <person name="Huang J."/>
            <person name="Wang M."/>
            <person name="Liu G.H."/>
            <person name="Yang H.J."/>
            <person name="Xiao X.J."/>
            <person name="Hsiao Y.Y."/>
            <person name="Wu W.L."/>
            <person name="Chen Y.Y."/>
            <person name="Mitsuda N."/>
            <person name="Ohme-Takagi M."/>
            <person name="Luo Y.B."/>
            <person name="Van de Peer Y."/>
            <person name="Liu Z.J."/>
        </authorList>
    </citation>
    <scope>NUCLEOTIDE SEQUENCE [LARGE SCALE GENOMIC DNA]</scope>
    <source>
        <tissue evidence="2">The whole plant</tissue>
    </source>
</reference>
<sequence length="255" mass="27230">MKQSLLRAPKAGFPLRGKTKKVPLPIFNPQGSPNSECLDVSFSASPPPISKITDNLSVTSSNSVNAAAGDLDEVESNYSMISLLLENSDQSGLSEFPPVPLLEPVGAATENLRGASTSVEPAVFTEDIVRGGRSCAEEILTESSEMTAQPEAQIILENCSAEDEGERNLELAIAGFSEAMEKLCDAIREVLLPQIEQRKRRNGSDGVFFFLVRVGELTLAFFIGAVLVSVLLIAVASEGYLILNNLSEFNGPAPS</sequence>
<reference evidence="2 3" key="2">
    <citation type="journal article" date="2017" name="Nature">
        <title>The Apostasia genome and the evolution of orchids.</title>
        <authorList>
            <person name="Zhang G.Q."/>
            <person name="Liu K.W."/>
            <person name="Li Z."/>
            <person name="Lohaus R."/>
            <person name="Hsiao Y.Y."/>
            <person name="Niu S.C."/>
            <person name="Wang J.Y."/>
            <person name="Lin Y.C."/>
            <person name="Xu Q."/>
            <person name="Chen L.J."/>
            <person name="Yoshida K."/>
            <person name="Fujiwara S."/>
            <person name="Wang Z.W."/>
            <person name="Zhang Y.Q."/>
            <person name="Mitsuda N."/>
            <person name="Wang M."/>
            <person name="Liu G.H."/>
            <person name="Pecoraro L."/>
            <person name="Huang H.X."/>
            <person name="Xiao X.J."/>
            <person name="Lin M."/>
            <person name="Wu X.Y."/>
            <person name="Wu W.L."/>
            <person name="Chen Y.Y."/>
            <person name="Chang S.B."/>
            <person name="Sakamoto S."/>
            <person name="Ohme-Takagi M."/>
            <person name="Yagi M."/>
            <person name="Zeng S.J."/>
            <person name="Shen C.Y."/>
            <person name="Yeh C.M."/>
            <person name="Luo Y.B."/>
            <person name="Tsai W.C."/>
            <person name="Van de Peer Y."/>
            <person name="Liu Z.J."/>
        </authorList>
    </citation>
    <scope>NUCLEOTIDE SEQUENCE [LARGE SCALE GENOMIC DNA]</scope>
    <source>
        <tissue evidence="2">The whole plant</tissue>
    </source>
</reference>
<dbReference type="OrthoDB" id="770118at2759"/>
<keyword evidence="1" id="KW-0812">Transmembrane</keyword>
<keyword evidence="1" id="KW-0472">Membrane</keyword>
<name>A0A2I0WUW7_9ASPA</name>
<proteinExistence type="predicted"/>
<feature type="transmembrane region" description="Helical" evidence="1">
    <location>
        <begin position="207"/>
        <end position="236"/>
    </location>
</feature>
<dbReference type="Proteomes" id="UP000233837">
    <property type="component" value="Unassembled WGS sequence"/>
</dbReference>
<keyword evidence="1" id="KW-1133">Transmembrane helix</keyword>
<gene>
    <name evidence="2" type="ORF">MA16_Dca000804</name>
</gene>
<accession>A0A2I0WUW7</accession>